<dbReference type="AlphaFoldDB" id="A0A3N7HK84"/>
<comment type="caution">
    <text evidence="6">The sequence shown here is derived from an EMBL/GenBank/DDBJ whole genome shotgun (WGS) entry which is preliminary data.</text>
</comment>
<accession>A0A3N7HK84</accession>
<evidence type="ECO:0000313" key="6">
    <source>
        <dbReference type="EMBL" id="RQP22484.1"/>
    </source>
</evidence>
<comment type="similarity">
    <text evidence="1 5">Belongs to the KptA/TPT1 family.</text>
</comment>
<dbReference type="PANTHER" id="PTHR12684:SF2">
    <property type="entry name" value="TRNA 2'-PHOSPHOTRANSFERASE 1"/>
    <property type="match status" value="1"/>
</dbReference>
<evidence type="ECO:0000313" key="7">
    <source>
        <dbReference type="Proteomes" id="UP000267464"/>
    </source>
</evidence>
<dbReference type="GO" id="GO:0006388">
    <property type="term" value="P:tRNA splicing, via endonucleolytic cleavage and ligation"/>
    <property type="evidence" value="ECO:0007669"/>
    <property type="project" value="UniProtKB-UniRule"/>
</dbReference>
<dbReference type="InterPro" id="IPR022928">
    <property type="entry name" value="RNA_2'-PTrans_KptA"/>
</dbReference>
<reference evidence="6 7" key="1">
    <citation type="submission" date="2018-08" db="EMBL/GenBank/DDBJ databases">
        <authorList>
            <person name="Khan S.A."/>
            <person name="Jeon C.O."/>
            <person name="Chun B.H."/>
            <person name="Jeong S.E."/>
        </authorList>
    </citation>
    <scope>NUCLEOTIDE SEQUENCE [LARGE SCALE GENOMIC DNA]</scope>
    <source>
        <strain evidence="6 7">S-16</strain>
    </source>
</reference>
<organism evidence="6 7">
    <name type="scientific">Piscinibacter terrae</name>
    <dbReference type="NCBI Taxonomy" id="2496871"/>
    <lineage>
        <taxon>Bacteria</taxon>
        <taxon>Pseudomonadati</taxon>
        <taxon>Pseudomonadota</taxon>
        <taxon>Betaproteobacteria</taxon>
        <taxon>Burkholderiales</taxon>
        <taxon>Sphaerotilaceae</taxon>
        <taxon>Piscinibacter</taxon>
    </lineage>
</organism>
<dbReference type="SUPFAM" id="SSF56399">
    <property type="entry name" value="ADP-ribosylation"/>
    <property type="match status" value="1"/>
</dbReference>
<gene>
    <name evidence="5" type="primary">kptA</name>
    <name evidence="6" type="ORF">DZC73_22850</name>
</gene>
<evidence type="ECO:0000256" key="3">
    <source>
        <dbReference type="ARBA" id="ARBA00023027"/>
    </source>
</evidence>
<evidence type="ECO:0000256" key="4">
    <source>
        <dbReference type="ARBA" id="ARBA00025212"/>
    </source>
</evidence>
<evidence type="ECO:0000256" key="1">
    <source>
        <dbReference type="ARBA" id="ARBA00009836"/>
    </source>
</evidence>
<dbReference type="EMBL" id="QUSW01000007">
    <property type="protein sequence ID" value="RQP22484.1"/>
    <property type="molecule type" value="Genomic_DNA"/>
</dbReference>
<sequence length="186" mass="20810">MTNKHNIVSISKFLSLVLRHQPEKIGLSLDDAGWTDVGELLQKLAIAGRPVSLDLLREVVAGNDKQRFSFSEDGTRIRANQGHSIDVELGLEELEPPAVLYHGTASRFIDSVMRTGLDKRQRHHVHMTADIGTARSVGQRYGVPVILAIDAAAMRADGHRFYRSDNNVWLTDHVPVRYLSRHQSLV</sequence>
<dbReference type="InterPro" id="IPR042080">
    <property type="entry name" value="RNA_2'-PTrans_N"/>
</dbReference>
<comment type="function">
    <text evidence="4 5">Removes the 2'-phosphate from RNA via an intermediate in which the phosphate is ADP-ribosylated by NAD followed by a presumed transesterification to release the RNA and generate ADP-ribose 1''-2''-cyclic phosphate (APPR&gt;P). May function as an ADP-ribosylase.</text>
</comment>
<dbReference type="Gene3D" id="3.20.170.30">
    <property type="match status" value="1"/>
</dbReference>
<evidence type="ECO:0000256" key="2">
    <source>
        <dbReference type="ARBA" id="ARBA00022679"/>
    </source>
</evidence>
<name>A0A3N7HK84_9BURK</name>
<dbReference type="PANTHER" id="PTHR12684">
    <property type="entry name" value="PUTATIVE PHOSPHOTRANSFERASE"/>
    <property type="match status" value="1"/>
</dbReference>
<proteinExistence type="inferred from homology"/>
<dbReference type="NCBIfam" id="NF002014">
    <property type="entry name" value="PRK00819.1-4"/>
    <property type="match status" value="1"/>
</dbReference>
<evidence type="ECO:0000256" key="5">
    <source>
        <dbReference type="HAMAP-Rule" id="MF_00299"/>
    </source>
</evidence>
<dbReference type="Gene3D" id="1.10.10.970">
    <property type="entry name" value="RNA 2'-phosphotransferase, Tpt1/KptA family, N-terminal domain"/>
    <property type="match status" value="1"/>
</dbReference>
<dbReference type="InterPro" id="IPR042081">
    <property type="entry name" value="RNA_2'-PTrans_C"/>
</dbReference>
<dbReference type="HAMAP" id="MF_00299">
    <property type="entry name" value="KptA"/>
    <property type="match status" value="1"/>
</dbReference>
<dbReference type="GO" id="GO:0000215">
    <property type="term" value="F:tRNA 2'-phosphotransferase activity"/>
    <property type="evidence" value="ECO:0007669"/>
    <property type="project" value="TreeGrafter"/>
</dbReference>
<dbReference type="InterPro" id="IPR002745">
    <property type="entry name" value="Ptrans_KptA/Tpt1"/>
</dbReference>
<dbReference type="Proteomes" id="UP000267464">
    <property type="component" value="Unassembled WGS sequence"/>
</dbReference>
<dbReference type="Pfam" id="PF01885">
    <property type="entry name" value="PTS_2-RNA"/>
    <property type="match status" value="1"/>
</dbReference>
<keyword evidence="2 5" id="KW-0808">Transferase</keyword>
<dbReference type="EC" id="2.7.1.-" evidence="5"/>
<dbReference type="OrthoDB" id="4537997at2"/>
<reference evidence="6 7" key="2">
    <citation type="submission" date="2018-12" db="EMBL/GenBank/DDBJ databases">
        <title>Rhizobacter gummiphilus sp. nov., a rubber-degrading bacterium isolated from the soil of a botanical garden in Japan.</title>
        <authorList>
            <person name="Shunsuke S.S."/>
        </authorList>
    </citation>
    <scope>NUCLEOTIDE SEQUENCE [LARGE SCALE GENOMIC DNA]</scope>
    <source>
        <strain evidence="6 7">S-16</strain>
    </source>
</reference>
<keyword evidence="3 5" id="KW-0520">NAD</keyword>
<protein>
    <recommendedName>
        <fullName evidence="5">Probable RNA 2'-phosphotransferase</fullName>
        <ecNumber evidence="5">2.7.1.-</ecNumber>
    </recommendedName>
</protein>
<dbReference type="GO" id="GO:0003950">
    <property type="term" value="F:NAD+ poly-ADP-ribosyltransferase activity"/>
    <property type="evidence" value="ECO:0007669"/>
    <property type="project" value="InterPro"/>
</dbReference>
<keyword evidence="7" id="KW-1185">Reference proteome</keyword>
<dbReference type="RefSeq" id="WP_124542706.1">
    <property type="nucleotide sequence ID" value="NZ_QUSW01000007.1"/>
</dbReference>